<dbReference type="EMBL" id="MGJP01000049">
    <property type="protein sequence ID" value="OGN08952.1"/>
    <property type="molecule type" value="Genomic_DNA"/>
</dbReference>
<reference evidence="9 10" key="1">
    <citation type="journal article" date="2016" name="Nat. Commun.">
        <title>Thousands of microbial genomes shed light on interconnected biogeochemical processes in an aquifer system.</title>
        <authorList>
            <person name="Anantharaman K."/>
            <person name="Brown C.T."/>
            <person name="Hug L.A."/>
            <person name="Sharon I."/>
            <person name="Castelle C.J."/>
            <person name="Probst A.J."/>
            <person name="Thomas B.C."/>
            <person name="Singh A."/>
            <person name="Wilkins M.J."/>
            <person name="Karaoz U."/>
            <person name="Brodie E.L."/>
            <person name="Williams K.H."/>
            <person name="Hubbard S.S."/>
            <person name="Banfield J.F."/>
        </authorList>
    </citation>
    <scope>NUCLEOTIDE SEQUENCE [LARGE SCALE GENOMIC DNA]</scope>
</reference>
<dbReference type="Proteomes" id="UP000177167">
    <property type="component" value="Unassembled WGS sequence"/>
</dbReference>
<dbReference type="CDD" id="cd01011">
    <property type="entry name" value="nicotinamidase"/>
    <property type="match status" value="1"/>
</dbReference>
<evidence type="ECO:0000256" key="4">
    <source>
        <dbReference type="ARBA" id="ARBA00022801"/>
    </source>
</evidence>
<accession>A0A1F8F725</accession>
<evidence type="ECO:0000313" key="9">
    <source>
        <dbReference type="EMBL" id="OGN08952.1"/>
    </source>
</evidence>
<evidence type="ECO:0000256" key="7">
    <source>
        <dbReference type="ARBA" id="ARBA00043224"/>
    </source>
</evidence>
<dbReference type="InterPro" id="IPR036380">
    <property type="entry name" value="Isochorismatase-like_sf"/>
</dbReference>
<dbReference type="AlphaFoldDB" id="A0A1F8F725"/>
<gene>
    <name evidence="9" type="ORF">A3J46_05670</name>
</gene>
<dbReference type="SUPFAM" id="SSF52499">
    <property type="entry name" value="Isochorismatase-like hydrolases"/>
    <property type="match status" value="1"/>
</dbReference>
<name>A0A1F8F725_9BACT</name>
<evidence type="ECO:0000256" key="5">
    <source>
        <dbReference type="ARBA" id="ARBA00037900"/>
    </source>
</evidence>
<comment type="similarity">
    <text evidence="1">Belongs to the isochorismatase family.</text>
</comment>
<evidence type="ECO:0000256" key="6">
    <source>
        <dbReference type="ARBA" id="ARBA00039017"/>
    </source>
</evidence>
<evidence type="ECO:0000313" key="10">
    <source>
        <dbReference type="Proteomes" id="UP000177167"/>
    </source>
</evidence>
<protein>
    <recommendedName>
        <fullName evidence="6">nicotinamidase</fullName>
        <ecNumber evidence="6">3.5.1.19</ecNumber>
    </recommendedName>
    <alternativeName>
        <fullName evidence="7">Nicotinamide deamidase</fullName>
    </alternativeName>
</protein>
<evidence type="ECO:0000256" key="2">
    <source>
        <dbReference type="ARBA" id="ARBA00022642"/>
    </source>
</evidence>
<dbReference type="PANTHER" id="PTHR11080:SF2">
    <property type="entry name" value="LD05707P"/>
    <property type="match status" value="1"/>
</dbReference>
<dbReference type="InterPro" id="IPR052347">
    <property type="entry name" value="Isochorismatase_Nicotinamidase"/>
</dbReference>
<dbReference type="Gene3D" id="3.40.50.850">
    <property type="entry name" value="Isochorismatase-like"/>
    <property type="match status" value="1"/>
</dbReference>
<keyword evidence="4" id="KW-0378">Hydrolase</keyword>
<keyword evidence="3" id="KW-0479">Metal-binding</keyword>
<dbReference type="InterPro" id="IPR000868">
    <property type="entry name" value="Isochorismatase-like_dom"/>
</dbReference>
<dbReference type="NCBIfam" id="NF008623">
    <property type="entry name" value="PRK11609.1"/>
    <property type="match status" value="1"/>
</dbReference>
<dbReference type="PANTHER" id="PTHR11080">
    <property type="entry name" value="PYRAZINAMIDASE/NICOTINAMIDASE"/>
    <property type="match status" value="1"/>
</dbReference>
<evidence type="ECO:0000259" key="8">
    <source>
        <dbReference type="Pfam" id="PF00857"/>
    </source>
</evidence>
<comment type="pathway">
    <text evidence="5">Cofactor biosynthesis; nicotinate biosynthesis; nicotinate from nicotinamide: step 1/1.</text>
</comment>
<comment type="caution">
    <text evidence="9">The sequence shown here is derived from an EMBL/GenBank/DDBJ whole genome shotgun (WGS) entry which is preliminary data.</text>
</comment>
<dbReference type="GO" id="GO:0046872">
    <property type="term" value="F:metal ion binding"/>
    <property type="evidence" value="ECO:0007669"/>
    <property type="project" value="UniProtKB-KW"/>
</dbReference>
<dbReference type="EC" id="3.5.1.19" evidence="6"/>
<organism evidence="9 10">
    <name type="scientific">Candidatus Yanofskybacteria bacterium RIFCSPHIGHO2_02_FULL_41_11</name>
    <dbReference type="NCBI Taxonomy" id="1802675"/>
    <lineage>
        <taxon>Bacteria</taxon>
        <taxon>Candidatus Yanofskyibacteriota</taxon>
    </lineage>
</organism>
<dbReference type="GO" id="GO:0019363">
    <property type="term" value="P:pyridine nucleotide biosynthetic process"/>
    <property type="evidence" value="ECO:0007669"/>
    <property type="project" value="UniProtKB-KW"/>
</dbReference>
<dbReference type="Pfam" id="PF00857">
    <property type="entry name" value="Isochorismatase"/>
    <property type="match status" value="1"/>
</dbReference>
<proteinExistence type="inferred from homology"/>
<sequence length="205" mass="22466">MKKALLIVDVQNDFCPGGALAVPDGDQVIEPLNRVIVLRAIISDWLVIPSRDWHPADHCSFKEQGGLWPPHCVQGTVGASFHPNLLLLLSSIERGIRKGFRQDEDSYSAFDGSMALDWDKFTSLEKFLRQKEVTEVYIGGLATDYCVKATALDAVKKGFKTFLLLDACRAVNVNPGDGDSAVDEMSEAGVIITNTVMVINGEDVR</sequence>
<keyword evidence="2" id="KW-0662">Pyridine nucleotide biosynthesis</keyword>
<dbReference type="GO" id="GO:0008936">
    <property type="term" value="F:nicotinamidase activity"/>
    <property type="evidence" value="ECO:0007669"/>
    <property type="project" value="UniProtKB-EC"/>
</dbReference>
<evidence type="ECO:0000256" key="3">
    <source>
        <dbReference type="ARBA" id="ARBA00022723"/>
    </source>
</evidence>
<feature type="domain" description="Isochorismatase-like" evidence="8">
    <location>
        <begin position="4"/>
        <end position="194"/>
    </location>
</feature>
<evidence type="ECO:0000256" key="1">
    <source>
        <dbReference type="ARBA" id="ARBA00006336"/>
    </source>
</evidence>